<evidence type="ECO:0000313" key="2">
    <source>
        <dbReference type="EMBL" id="KAF8409195.1"/>
    </source>
</evidence>
<name>A0A834ZP55_TETSI</name>
<dbReference type="AlphaFoldDB" id="A0A834ZP55"/>
<gene>
    <name evidence="2" type="ORF">HHK36_005269</name>
</gene>
<feature type="transmembrane region" description="Helical" evidence="1">
    <location>
        <begin position="20"/>
        <end position="39"/>
    </location>
</feature>
<dbReference type="EMBL" id="JABCRI010000003">
    <property type="protein sequence ID" value="KAF8409195.1"/>
    <property type="molecule type" value="Genomic_DNA"/>
</dbReference>
<protein>
    <submittedName>
        <fullName evidence="2">Uncharacterized protein</fullName>
    </submittedName>
</protein>
<feature type="transmembrane region" description="Helical" evidence="1">
    <location>
        <begin position="159"/>
        <end position="176"/>
    </location>
</feature>
<feature type="transmembrane region" description="Helical" evidence="1">
    <location>
        <begin position="51"/>
        <end position="72"/>
    </location>
</feature>
<accession>A0A834ZP55</accession>
<reference evidence="2 3" key="1">
    <citation type="submission" date="2020-04" db="EMBL/GenBank/DDBJ databases">
        <title>Plant Genome Project.</title>
        <authorList>
            <person name="Zhang R.-G."/>
        </authorList>
    </citation>
    <scope>NUCLEOTIDE SEQUENCE [LARGE SCALE GENOMIC DNA]</scope>
    <source>
        <strain evidence="2">YNK0</strain>
        <tissue evidence="2">Leaf</tissue>
    </source>
</reference>
<evidence type="ECO:0000256" key="1">
    <source>
        <dbReference type="SAM" id="Phobius"/>
    </source>
</evidence>
<evidence type="ECO:0000313" key="3">
    <source>
        <dbReference type="Proteomes" id="UP000655225"/>
    </source>
</evidence>
<organism evidence="2 3">
    <name type="scientific">Tetracentron sinense</name>
    <name type="common">Spur-leaf</name>
    <dbReference type="NCBI Taxonomy" id="13715"/>
    <lineage>
        <taxon>Eukaryota</taxon>
        <taxon>Viridiplantae</taxon>
        <taxon>Streptophyta</taxon>
        <taxon>Embryophyta</taxon>
        <taxon>Tracheophyta</taxon>
        <taxon>Spermatophyta</taxon>
        <taxon>Magnoliopsida</taxon>
        <taxon>Trochodendrales</taxon>
        <taxon>Trochodendraceae</taxon>
        <taxon>Tetracentron</taxon>
    </lineage>
</organism>
<keyword evidence="1" id="KW-0812">Transmembrane</keyword>
<dbReference type="Proteomes" id="UP000655225">
    <property type="component" value="Unassembled WGS sequence"/>
</dbReference>
<keyword evidence="1" id="KW-0472">Membrane</keyword>
<keyword evidence="1" id="KW-1133">Transmembrane helix</keyword>
<comment type="caution">
    <text evidence="2">The sequence shown here is derived from an EMBL/GenBank/DDBJ whole genome shotgun (WGS) entry which is preliminary data.</text>
</comment>
<keyword evidence="3" id="KW-1185">Reference proteome</keyword>
<proteinExistence type="predicted"/>
<sequence length="177" mass="19292">MGDSTQLNPPSPPPPTSQPSSFWVSVQVLSLGCFIYSVFSMILETNLECDCIIIVAALAFSYLTSAVFYKLLLSIASFFKDIWTNEKWIVALSAITITKGVLGKTPLKWIIMGSSLATAVLSSLKSQYTEDPSGLSEAFSLCVLEVAVHETVQGRVCEALVSFFFFCIMVGAIIRAR</sequence>